<dbReference type="OrthoDB" id="2140657at2759"/>
<organism evidence="1 2">
    <name type="scientific">Blyttiomyces helicus</name>
    <dbReference type="NCBI Taxonomy" id="388810"/>
    <lineage>
        <taxon>Eukaryota</taxon>
        <taxon>Fungi</taxon>
        <taxon>Fungi incertae sedis</taxon>
        <taxon>Chytridiomycota</taxon>
        <taxon>Chytridiomycota incertae sedis</taxon>
        <taxon>Chytridiomycetes</taxon>
        <taxon>Chytridiomycetes incertae sedis</taxon>
        <taxon>Blyttiomyces</taxon>
    </lineage>
</organism>
<dbReference type="SUPFAM" id="SSF50965">
    <property type="entry name" value="Galactose oxidase, central domain"/>
    <property type="match status" value="1"/>
</dbReference>
<keyword evidence="2" id="KW-1185">Reference proteome</keyword>
<reference evidence="2" key="1">
    <citation type="journal article" date="2018" name="Nat. Microbiol.">
        <title>Leveraging single-cell genomics to expand the fungal tree of life.</title>
        <authorList>
            <person name="Ahrendt S.R."/>
            <person name="Quandt C.A."/>
            <person name="Ciobanu D."/>
            <person name="Clum A."/>
            <person name="Salamov A."/>
            <person name="Andreopoulos B."/>
            <person name="Cheng J.F."/>
            <person name="Woyke T."/>
            <person name="Pelin A."/>
            <person name="Henrissat B."/>
            <person name="Reynolds N.K."/>
            <person name="Benny G.L."/>
            <person name="Smith M.E."/>
            <person name="James T.Y."/>
            <person name="Grigoriev I.V."/>
        </authorList>
    </citation>
    <scope>NUCLEOTIDE SEQUENCE [LARGE SCALE GENOMIC DNA]</scope>
</reference>
<dbReference type="Gene3D" id="2.120.10.80">
    <property type="entry name" value="Kelch-type beta propeller"/>
    <property type="match status" value="1"/>
</dbReference>
<dbReference type="EMBL" id="KZ994063">
    <property type="protein sequence ID" value="RKO93939.1"/>
    <property type="molecule type" value="Genomic_DNA"/>
</dbReference>
<dbReference type="AlphaFoldDB" id="A0A4P9WLM6"/>
<gene>
    <name evidence="1" type="ORF">BDK51DRAFT_27862</name>
</gene>
<dbReference type="InterPro" id="IPR015915">
    <property type="entry name" value="Kelch-typ_b-propeller"/>
</dbReference>
<dbReference type="Proteomes" id="UP000269721">
    <property type="component" value="Unassembled WGS sequence"/>
</dbReference>
<sequence>MVMYFLFSPGSVSLPRILPPVSIWTLPKRLWAIFCLTICQFFKINQDSAAGDYGLQQPSRIYQLRSLENMAPQTSAKEMMPPFRVVLLADAAAAAAAAEAAVPERFLASLVSRLSGVVLVGGADLDYLTDTEGKYCPIFSQRPLMLRLDHPPHPLRPPSNKTVQVSPLITHGDVIVSNADHIVNNVQVESPLGLNWSQMISYSQTCGNISTLMYCLDHTMVMIGNAAYIYGGRRNSITDHILIWPPRLTPQGPLETGFFRHYPHCDPSQRNQCGPCLAVSQHGCATIPPSGTTYRFGGWSDDGLLLWAPATGWVHVFTPGPAPQKQDIQDQMTVLGDTLVVTGEMGGVDDWLSVGGSEVSEYQHIR</sequence>
<evidence type="ECO:0000313" key="2">
    <source>
        <dbReference type="Proteomes" id="UP000269721"/>
    </source>
</evidence>
<dbReference type="InterPro" id="IPR011043">
    <property type="entry name" value="Gal_Oxase/kelch_b-propeller"/>
</dbReference>
<accession>A0A4P9WLM6</accession>
<proteinExistence type="predicted"/>
<evidence type="ECO:0000313" key="1">
    <source>
        <dbReference type="EMBL" id="RKO93939.1"/>
    </source>
</evidence>
<protein>
    <submittedName>
        <fullName evidence="1">Uncharacterized protein</fullName>
    </submittedName>
</protein>
<name>A0A4P9WLM6_9FUNG</name>